<accession>A0ABU1P764</accession>
<dbReference type="InterPro" id="IPR001387">
    <property type="entry name" value="Cro/C1-type_HTH"/>
</dbReference>
<name>A0ABU1P764_9BACL</name>
<keyword evidence="4" id="KW-1185">Reference proteome</keyword>
<dbReference type="PROSITE" id="PS50943">
    <property type="entry name" value="HTH_CROC1"/>
    <property type="match status" value="1"/>
</dbReference>
<reference evidence="3 4" key="1">
    <citation type="submission" date="2023-07" db="EMBL/GenBank/DDBJ databases">
        <title>Sorghum-associated microbial communities from plants grown in Nebraska, USA.</title>
        <authorList>
            <person name="Schachtman D."/>
        </authorList>
    </citation>
    <scope>NUCLEOTIDE SEQUENCE [LARGE SCALE GENOMIC DNA]</scope>
    <source>
        <strain evidence="3 4">CC258</strain>
    </source>
</reference>
<gene>
    <name evidence="3" type="ORF">J2736_006681</name>
</gene>
<evidence type="ECO:0000313" key="3">
    <source>
        <dbReference type="EMBL" id="MDR6555419.1"/>
    </source>
</evidence>
<dbReference type="Proteomes" id="UP001267290">
    <property type="component" value="Unassembled WGS sequence"/>
</dbReference>
<sequence>MLKNRLKDIRHDKRMNQTEFAAYLSITQHQYNRYENNKQAPTLEGALLISQRLSMPVEHIFYLDSNINASEA</sequence>
<comment type="caution">
    <text evidence="3">The sequence shown here is derived from an EMBL/GenBank/DDBJ whole genome shotgun (WGS) entry which is preliminary data.</text>
</comment>
<dbReference type="EMBL" id="JAVDSB010000030">
    <property type="protein sequence ID" value="MDR6555419.1"/>
    <property type="molecule type" value="Genomic_DNA"/>
</dbReference>
<dbReference type="SUPFAM" id="SSF47413">
    <property type="entry name" value="lambda repressor-like DNA-binding domains"/>
    <property type="match status" value="1"/>
</dbReference>
<dbReference type="SMART" id="SM00530">
    <property type="entry name" value="HTH_XRE"/>
    <property type="match status" value="1"/>
</dbReference>
<organism evidence="3 4">
    <name type="scientific">Paenibacillus qinlingensis</name>
    <dbReference type="NCBI Taxonomy" id="1837343"/>
    <lineage>
        <taxon>Bacteria</taxon>
        <taxon>Bacillati</taxon>
        <taxon>Bacillota</taxon>
        <taxon>Bacilli</taxon>
        <taxon>Bacillales</taxon>
        <taxon>Paenibacillaceae</taxon>
        <taxon>Paenibacillus</taxon>
    </lineage>
</organism>
<evidence type="ECO:0000259" key="2">
    <source>
        <dbReference type="PROSITE" id="PS50943"/>
    </source>
</evidence>
<feature type="domain" description="HTH cro/C1-type" evidence="2">
    <location>
        <begin position="6"/>
        <end position="60"/>
    </location>
</feature>
<dbReference type="CDD" id="cd00093">
    <property type="entry name" value="HTH_XRE"/>
    <property type="match status" value="1"/>
</dbReference>
<dbReference type="Gene3D" id="1.10.260.40">
    <property type="entry name" value="lambda repressor-like DNA-binding domains"/>
    <property type="match status" value="1"/>
</dbReference>
<dbReference type="Pfam" id="PF01381">
    <property type="entry name" value="HTH_3"/>
    <property type="match status" value="1"/>
</dbReference>
<protein>
    <submittedName>
        <fullName evidence="3">Transcriptional regulator</fullName>
    </submittedName>
</protein>
<dbReference type="RefSeq" id="WP_310502753.1">
    <property type="nucleotide sequence ID" value="NZ_JAVDSB010000030.1"/>
</dbReference>
<evidence type="ECO:0000313" key="4">
    <source>
        <dbReference type="Proteomes" id="UP001267290"/>
    </source>
</evidence>
<dbReference type="PANTHER" id="PTHR46558:SF4">
    <property type="entry name" value="DNA-BIDING PHAGE PROTEIN"/>
    <property type="match status" value="1"/>
</dbReference>
<dbReference type="PANTHER" id="PTHR46558">
    <property type="entry name" value="TRACRIPTIONAL REGULATORY PROTEIN-RELATED-RELATED"/>
    <property type="match status" value="1"/>
</dbReference>
<dbReference type="InterPro" id="IPR010982">
    <property type="entry name" value="Lambda_DNA-bd_dom_sf"/>
</dbReference>
<evidence type="ECO:0000256" key="1">
    <source>
        <dbReference type="ARBA" id="ARBA00023125"/>
    </source>
</evidence>
<keyword evidence="1" id="KW-0238">DNA-binding</keyword>
<proteinExistence type="predicted"/>